<feature type="repeat" description="TPR" evidence="3">
    <location>
        <begin position="34"/>
        <end position="67"/>
    </location>
</feature>
<keyword evidence="2 3" id="KW-0802">TPR repeat</keyword>
<proteinExistence type="predicted"/>
<dbReference type="PANTHER" id="PTHR44943">
    <property type="entry name" value="CELLULOSE SYNTHASE OPERON PROTEIN C"/>
    <property type="match status" value="1"/>
</dbReference>
<sequence length="234" mass="26930">MLNQEQIYQLIKQGNFEEALKALFENIEASPKEVENYINAGILLAEAGEVEKAEKFFQRAITLDPENGAIYYNLGNVYYNEGRFNEAIKLYQQALKFNVDKVDTNYMIGMSFNQLEAFNEALPFLMTAAELDDRDDAEVQFQYGLVLCHLEMFEQAIGQLKRVLAIDSKHADALYNLGLATYMQTEDTDEAIRHFEAAVDANPDHVMSHHAIKHLKLSQRRNNLWKTLHYLTIQ</sequence>
<dbReference type="PROSITE" id="PS50005">
    <property type="entry name" value="TPR"/>
    <property type="match status" value="3"/>
</dbReference>
<dbReference type="Pfam" id="PF14559">
    <property type="entry name" value="TPR_19"/>
    <property type="match status" value="1"/>
</dbReference>
<dbReference type="Gene3D" id="1.25.40.10">
    <property type="entry name" value="Tetratricopeptide repeat domain"/>
    <property type="match status" value="3"/>
</dbReference>
<name>A0A939NHG8_STAXY</name>
<feature type="repeat" description="TPR" evidence="3">
    <location>
        <begin position="172"/>
        <end position="205"/>
    </location>
</feature>
<dbReference type="SUPFAM" id="SSF48452">
    <property type="entry name" value="TPR-like"/>
    <property type="match status" value="1"/>
</dbReference>
<accession>A0A939NHG8</accession>
<dbReference type="AlphaFoldDB" id="A0A939NHG8"/>
<dbReference type="PROSITE" id="PS50293">
    <property type="entry name" value="TPR_REGION"/>
    <property type="match status" value="2"/>
</dbReference>
<gene>
    <name evidence="4" type="ORF">J4710_01175</name>
</gene>
<dbReference type="Pfam" id="PF13414">
    <property type="entry name" value="TPR_11"/>
    <property type="match status" value="1"/>
</dbReference>
<dbReference type="EMBL" id="JAGETT010000005">
    <property type="protein sequence ID" value="MBO1919742.1"/>
    <property type="molecule type" value="Genomic_DNA"/>
</dbReference>
<dbReference type="InterPro" id="IPR051685">
    <property type="entry name" value="Ycf3/AcsC/BcsC/TPR_MFPF"/>
</dbReference>
<keyword evidence="1" id="KW-0677">Repeat</keyword>
<evidence type="ECO:0000256" key="1">
    <source>
        <dbReference type="ARBA" id="ARBA00022737"/>
    </source>
</evidence>
<feature type="repeat" description="TPR" evidence="3">
    <location>
        <begin position="68"/>
        <end position="101"/>
    </location>
</feature>
<evidence type="ECO:0000256" key="3">
    <source>
        <dbReference type="PROSITE-ProRule" id="PRU00339"/>
    </source>
</evidence>
<reference evidence="4" key="1">
    <citation type="submission" date="2021-03" db="EMBL/GenBank/DDBJ databases">
        <title>Molecular epidemiology and mechanisms of colistin and carbapenem resistance in Enterobacteriaceae from clinical isolates, the environment and porcine samples in Pretoria, South Africa.</title>
        <authorList>
            <person name="Bogoshi D."/>
            <person name="Mbelle N.M."/>
            <person name="Naidoo V."/>
            <person name="Osei Sekyere J."/>
        </authorList>
    </citation>
    <scope>NUCLEOTIDE SEQUENCE</scope>
    <source>
        <strain evidence="4">ESB009</strain>
    </source>
</reference>
<dbReference type="PANTHER" id="PTHR44943:SF8">
    <property type="entry name" value="TPR REPEAT-CONTAINING PROTEIN MJ0263"/>
    <property type="match status" value="1"/>
</dbReference>
<dbReference type="Pfam" id="PF13181">
    <property type="entry name" value="TPR_8"/>
    <property type="match status" value="1"/>
</dbReference>
<dbReference type="SMART" id="SM00028">
    <property type="entry name" value="TPR"/>
    <property type="match status" value="5"/>
</dbReference>
<dbReference type="InterPro" id="IPR019734">
    <property type="entry name" value="TPR_rpt"/>
</dbReference>
<dbReference type="InterPro" id="IPR011990">
    <property type="entry name" value="TPR-like_helical_dom_sf"/>
</dbReference>
<evidence type="ECO:0000313" key="4">
    <source>
        <dbReference type="EMBL" id="MBO1919742.1"/>
    </source>
</evidence>
<evidence type="ECO:0000256" key="2">
    <source>
        <dbReference type="ARBA" id="ARBA00022803"/>
    </source>
</evidence>
<comment type="caution">
    <text evidence="4">The sequence shown here is derived from an EMBL/GenBank/DDBJ whole genome shotgun (WGS) entry which is preliminary data.</text>
</comment>
<organism evidence="4">
    <name type="scientific">Staphylococcus xylosus</name>
    <dbReference type="NCBI Taxonomy" id="1288"/>
    <lineage>
        <taxon>Bacteria</taxon>
        <taxon>Bacillati</taxon>
        <taxon>Bacillota</taxon>
        <taxon>Bacilli</taxon>
        <taxon>Bacillales</taxon>
        <taxon>Staphylococcaceae</taxon>
        <taxon>Staphylococcus</taxon>
    </lineage>
</organism>
<protein>
    <submittedName>
        <fullName evidence="4">Tetratricopeptide repeat protein</fullName>
    </submittedName>
</protein>